<dbReference type="Pfam" id="PF01436">
    <property type="entry name" value="NHL"/>
    <property type="match status" value="2"/>
</dbReference>
<dbReference type="EMBL" id="JBEXAC010000001">
    <property type="protein sequence ID" value="MET6996459.1"/>
    <property type="molecule type" value="Genomic_DNA"/>
</dbReference>
<dbReference type="InterPro" id="IPR014756">
    <property type="entry name" value="Ig_E-set"/>
</dbReference>
<dbReference type="InterPro" id="IPR013783">
    <property type="entry name" value="Ig-like_fold"/>
</dbReference>
<dbReference type="RefSeq" id="WP_354659101.1">
    <property type="nucleotide sequence ID" value="NZ_JBEXAC010000001.1"/>
</dbReference>
<dbReference type="InterPro" id="IPR002909">
    <property type="entry name" value="IPT_dom"/>
</dbReference>
<protein>
    <submittedName>
        <fullName evidence="3">IPT/TIG domain-containing protein</fullName>
    </submittedName>
</protein>
<dbReference type="CDD" id="cd00603">
    <property type="entry name" value="IPT_PCSR"/>
    <property type="match status" value="1"/>
</dbReference>
<comment type="caution">
    <text evidence="3">The sequence shown here is derived from an EMBL/GenBank/DDBJ whole genome shotgun (WGS) entry which is preliminary data.</text>
</comment>
<dbReference type="Pfam" id="PF01833">
    <property type="entry name" value="TIG"/>
    <property type="match status" value="1"/>
</dbReference>
<organism evidence="3 4">
    <name type="scientific">Chitinophaga defluvii</name>
    <dbReference type="NCBI Taxonomy" id="3163343"/>
    <lineage>
        <taxon>Bacteria</taxon>
        <taxon>Pseudomonadati</taxon>
        <taxon>Bacteroidota</taxon>
        <taxon>Chitinophagia</taxon>
        <taxon>Chitinophagales</taxon>
        <taxon>Chitinophagaceae</taxon>
        <taxon>Chitinophaga</taxon>
    </lineage>
</organism>
<proteinExistence type="predicted"/>
<feature type="domain" description="IPT/TIG" evidence="2">
    <location>
        <begin position="53"/>
        <end position="125"/>
    </location>
</feature>
<evidence type="ECO:0000259" key="2">
    <source>
        <dbReference type="Pfam" id="PF01833"/>
    </source>
</evidence>
<dbReference type="PANTHER" id="PTHR13833">
    <property type="match status" value="1"/>
</dbReference>
<reference evidence="3 4" key="1">
    <citation type="submission" date="2024-06" db="EMBL/GenBank/DDBJ databases">
        <title>Chitinophaga defluvii sp. nov., isolated from municipal sewage.</title>
        <authorList>
            <person name="Zhang L."/>
        </authorList>
    </citation>
    <scope>NUCLEOTIDE SEQUENCE [LARGE SCALE GENOMIC DNA]</scope>
    <source>
        <strain evidence="3 4">H8</strain>
    </source>
</reference>
<evidence type="ECO:0000313" key="4">
    <source>
        <dbReference type="Proteomes" id="UP001549749"/>
    </source>
</evidence>
<dbReference type="SUPFAM" id="SSF81296">
    <property type="entry name" value="E set domains"/>
    <property type="match status" value="1"/>
</dbReference>
<name>A0ABV2T0A3_9BACT</name>
<keyword evidence="4" id="KW-1185">Reference proteome</keyword>
<gene>
    <name evidence="3" type="ORF">ABR189_03740</name>
</gene>
<evidence type="ECO:0000313" key="3">
    <source>
        <dbReference type="EMBL" id="MET6996459.1"/>
    </source>
</evidence>
<dbReference type="InterPro" id="IPR001258">
    <property type="entry name" value="NHL_repeat"/>
</dbReference>
<accession>A0ABV2T0A3</accession>
<keyword evidence="1" id="KW-0677">Repeat</keyword>
<dbReference type="SUPFAM" id="SSF101898">
    <property type="entry name" value="NHL repeat"/>
    <property type="match status" value="1"/>
</dbReference>
<dbReference type="InterPro" id="IPR011042">
    <property type="entry name" value="6-blade_b-propeller_TolB-like"/>
</dbReference>
<dbReference type="Gene3D" id="2.60.40.10">
    <property type="entry name" value="Immunoglobulins"/>
    <property type="match status" value="1"/>
</dbReference>
<dbReference type="Proteomes" id="UP001549749">
    <property type="component" value="Unassembled WGS sequence"/>
</dbReference>
<sequence>MKTTSRFLHSACYIFILLIATTVISCKEGAFKQLDDSYIHNAGLPMLLERFAPAVGSEATEVIIYGDNYSTDPKSVTVKVNGIDATVIGSNRKRILVKIPKGAGTGNIEVTIGGQSIQSKEAFEYVPSRTVSTLAGSGVAGYADGKGAAAQFNFITNAGMDTDSDGNLYVADINNHCIRKITPDGTVTTLAGKPGVAGNVNGQGTAALFDHPTGLVVDKDNNVLVTDTWNWALRKITPGGTVSTVLGWVLPFPQGMTIDDKTGKMYLVSALPAVTQGKIYEVSPAGVMTEHQLDVKIIAGGIAIDSKGNLVIADNGSSAIYQVNTANWTTTLIAGAAGEQGWVDGAGEVARFDHPWGVAIDAADNIYVAGCGHLFDAPTISATASNIRMIAANTGKVTTIAGGDVQGYADGLGGVARFSVPTGIAVGKDGILYVLDKANHRIRKIISE</sequence>
<dbReference type="Gene3D" id="2.120.10.30">
    <property type="entry name" value="TolB, C-terminal domain"/>
    <property type="match status" value="3"/>
</dbReference>
<dbReference type="PROSITE" id="PS51257">
    <property type="entry name" value="PROKAR_LIPOPROTEIN"/>
    <property type="match status" value="1"/>
</dbReference>
<evidence type="ECO:0000256" key="1">
    <source>
        <dbReference type="ARBA" id="ARBA00022737"/>
    </source>
</evidence>
<dbReference type="PANTHER" id="PTHR13833:SF71">
    <property type="entry name" value="NHL DOMAIN-CONTAINING PROTEIN"/>
    <property type="match status" value="1"/>
</dbReference>